<feature type="domain" description="Inner membrane component" evidence="2">
    <location>
        <begin position="69"/>
        <end position="119"/>
    </location>
</feature>
<protein>
    <submittedName>
        <fullName evidence="3">YccF domain-containing protein</fullName>
    </submittedName>
</protein>
<dbReference type="AlphaFoldDB" id="A0A9D9HE18"/>
<feature type="transmembrane region" description="Helical" evidence="1">
    <location>
        <begin position="72"/>
        <end position="100"/>
    </location>
</feature>
<feature type="domain" description="Inner membrane component" evidence="2">
    <location>
        <begin position="4"/>
        <end position="53"/>
    </location>
</feature>
<evidence type="ECO:0000313" key="3">
    <source>
        <dbReference type="EMBL" id="MBO8446387.1"/>
    </source>
</evidence>
<reference evidence="3" key="1">
    <citation type="submission" date="2020-10" db="EMBL/GenBank/DDBJ databases">
        <authorList>
            <person name="Gilroy R."/>
        </authorList>
    </citation>
    <scope>NUCLEOTIDE SEQUENCE</scope>
    <source>
        <strain evidence="3">D3-1215</strain>
    </source>
</reference>
<dbReference type="NCBIfam" id="NF008740">
    <property type="entry name" value="PRK11770.1-2"/>
    <property type="match status" value="1"/>
</dbReference>
<dbReference type="InterPro" id="IPR005185">
    <property type="entry name" value="YccF"/>
</dbReference>
<keyword evidence="1" id="KW-1133">Transmembrane helix</keyword>
<gene>
    <name evidence="3" type="ORF">IAC32_01380</name>
</gene>
<dbReference type="InterPro" id="IPR052937">
    <property type="entry name" value="Inner_membrane_protein"/>
</dbReference>
<dbReference type="InterPro" id="IPR031308">
    <property type="entry name" value="UCP028777"/>
</dbReference>
<dbReference type="Proteomes" id="UP000823637">
    <property type="component" value="Unassembled WGS sequence"/>
</dbReference>
<evidence type="ECO:0000313" key="4">
    <source>
        <dbReference type="Proteomes" id="UP000823637"/>
    </source>
</evidence>
<reference evidence="3" key="2">
    <citation type="journal article" date="2021" name="PeerJ">
        <title>Extensive microbial diversity within the chicken gut microbiome revealed by metagenomics and culture.</title>
        <authorList>
            <person name="Gilroy R."/>
            <person name="Ravi A."/>
            <person name="Getino M."/>
            <person name="Pursley I."/>
            <person name="Horton D.L."/>
            <person name="Alikhan N.F."/>
            <person name="Baker D."/>
            <person name="Gharbi K."/>
            <person name="Hall N."/>
            <person name="Watson M."/>
            <person name="Adriaenssens E.M."/>
            <person name="Foster-Nyarko E."/>
            <person name="Jarju S."/>
            <person name="Secka A."/>
            <person name="Antonio M."/>
            <person name="Oren A."/>
            <person name="Chaudhuri R.R."/>
            <person name="La Ragione R."/>
            <person name="Hildebrand F."/>
            <person name="Pallen M.J."/>
        </authorList>
    </citation>
    <scope>NUCLEOTIDE SEQUENCE</scope>
    <source>
        <strain evidence="3">D3-1215</strain>
    </source>
</reference>
<keyword evidence="1" id="KW-0812">Transmembrane</keyword>
<dbReference type="EMBL" id="JADIMR010000019">
    <property type="protein sequence ID" value="MBO8446387.1"/>
    <property type="molecule type" value="Genomic_DNA"/>
</dbReference>
<dbReference type="PIRSF" id="PIRSF028777">
    <property type="entry name" value="UCP028777"/>
    <property type="match status" value="1"/>
</dbReference>
<name>A0A9D9HE18_9BACT</name>
<feature type="transmembrane region" description="Helical" evidence="1">
    <location>
        <begin position="6"/>
        <end position="23"/>
    </location>
</feature>
<keyword evidence="1" id="KW-0472">Membrane</keyword>
<proteinExistence type="predicted"/>
<dbReference type="PANTHER" id="PTHR42903:SF1">
    <property type="entry name" value="INNER MEMBRANE PROTEIN YCCF"/>
    <property type="match status" value="1"/>
</dbReference>
<accession>A0A9D9HE18</accession>
<dbReference type="PANTHER" id="PTHR42903">
    <property type="entry name" value="INNER MEMBRANE PROTEIN YCCF"/>
    <property type="match status" value="1"/>
</dbReference>
<evidence type="ECO:0000256" key="1">
    <source>
        <dbReference type="SAM" id="Phobius"/>
    </source>
</evidence>
<sequence length="122" mass="13355">MKTVGNIIWLLCGGFAVALEYLVSSVAMMITIIGIPFGLQTLKLSVLALWPFGSEVSSVQESNGCLNLLMNVIWFFVGGIWIALTHLCFGILLCITIVGIPFGRQHFKMMALAFSPFGKEIK</sequence>
<dbReference type="Pfam" id="PF03733">
    <property type="entry name" value="YccF"/>
    <property type="match status" value="2"/>
</dbReference>
<dbReference type="GO" id="GO:0005886">
    <property type="term" value="C:plasma membrane"/>
    <property type="evidence" value="ECO:0007669"/>
    <property type="project" value="TreeGrafter"/>
</dbReference>
<comment type="caution">
    <text evidence="3">The sequence shown here is derived from an EMBL/GenBank/DDBJ whole genome shotgun (WGS) entry which is preliminary data.</text>
</comment>
<evidence type="ECO:0000259" key="2">
    <source>
        <dbReference type="Pfam" id="PF03733"/>
    </source>
</evidence>
<organism evidence="3 4">
    <name type="scientific">Candidatus Enterocola intestinipullorum</name>
    <dbReference type="NCBI Taxonomy" id="2840783"/>
    <lineage>
        <taxon>Bacteria</taxon>
        <taxon>Pseudomonadati</taxon>
        <taxon>Bacteroidota</taxon>
        <taxon>Bacteroidia</taxon>
        <taxon>Bacteroidales</taxon>
        <taxon>Candidatus Enterocola</taxon>
    </lineage>
</organism>